<organism evidence="2 3">
    <name type="scientific">Thermoflexus hugenholtzii JAD2</name>
    <dbReference type="NCBI Taxonomy" id="877466"/>
    <lineage>
        <taxon>Bacteria</taxon>
        <taxon>Bacillati</taxon>
        <taxon>Chloroflexota</taxon>
        <taxon>Thermoflexia</taxon>
        <taxon>Thermoflexales</taxon>
        <taxon>Thermoflexaceae</taxon>
        <taxon>Thermoflexus</taxon>
    </lineage>
</organism>
<dbReference type="PROSITE" id="PS51318">
    <property type="entry name" value="TAT"/>
    <property type="match status" value="1"/>
</dbReference>
<dbReference type="RefSeq" id="WP_088571056.1">
    <property type="nucleotide sequence ID" value="NZ_FYEK01000027.1"/>
</dbReference>
<dbReference type="InterPro" id="IPR007160">
    <property type="entry name" value="DUF362"/>
</dbReference>
<dbReference type="InParanoid" id="A0A212QX43"/>
<reference evidence="3" key="1">
    <citation type="submission" date="2017-06" db="EMBL/GenBank/DDBJ databases">
        <authorList>
            <person name="Varghese N."/>
            <person name="Submissions S."/>
        </authorList>
    </citation>
    <scope>NUCLEOTIDE SEQUENCE [LARGE SCALE GENOMIC DNA]</scope>
    <source>
        <strain evidence="3">JAD2</strain>
    </source>
</reference>
<accession>A0A212QX43</accession>
<dbReference type="Pfam" id="PF04015">
    <property type="entry name" value="DUF362"/>
    <property type="match status" value="1"/>
</dbReference>
<gene>
    <name evidence="2" type="ORF">SAMN02746019_00008030</name>
</gene>
<sequence>MAAPRLTRRAFLRLLLLAGIGGGLAFAERRTQPVGVRRFLAWLLRGWRRRVEPPATVALGASLSYDEALLRDALMALWDQAGMPDVAGKRVLVKPNLIEWIEGRPLVTAPEVVGAILDVLRARGAAEIVVGEGPGFRRDAGPVVEHSGLAAVLARRGIPFIDLNYDDPRPVPARDGWFPGQPRLWLPRHVVEADLIVSAAKLKTHHWAGVTLSLKNLFGVVPGIRYGWPKNMLHVNGLTPSILGLRQSLPPVVSVIDGVIGMEGDGPLFGTPVPHGVLLVGADPLAVDVIGARLMGFDPEEIEHLHWGIWAGIGQGVRIEVRGAPLEALRRRYQRPPK</sequence>
<evidence type="ECO:0000259" key="1">
    <source>
        <dbReference type="Pfam" id="PF04015"/>
    </source>
</evidence>
<evidence type="ECO:0000313" key="3">
    <source>
        <dbReference type="Proteomes" id="UP000197025"/>
    </source>
</evidence>
<dbReference type="InterPro" id="IPR006311">
    <property type="entry name" value="TAT_signal"/>
</dbReference>
<evidence type="ECO:0000313" key="2">
    <source>
        <dbReference type="EMBL" id="SNB64282.1"/>
    </source>
</evidence>
<protein>
    <submittedName>
        <fullName evidence="2">Uncharacterized conserved protein, DUF362 family</fullName>
    </submittedName>
</protein>
<dbReference type="AlphaFoldDB" id="A0A212QX43"/>
<dbReference type="Proteomes" id="UP000197025">
    <property type="component" value="Unassembled WGS sequence"/>
</dbReference>
<keyword evidence="3" id="KW-1185">Reference proteome</keyword>
<dbReference type="EMBL" id="FYEK01000027">
    <property type="protein sequence ID" value="SNB64282.1"/>
    <property type="molecule type" value="Genomic_DNA"/>
</dbReference>
<feature type="domain" description="DUF362" evidence="1">
    <location>
        <begin position="91"/>
        <end position="293"/>
    </location>
</feature>
<proteinExistence type="predicted"/>
<name>A0A212QX43_9CHLR</name>
<dbReference type="OrthoDB" id="166693at2"/>